<reference evidence="2" key="1">
    <citation type="journal article" date="2019" name="bioRxiv">
        <title>The Genome of the Zebra Mussel, Dreissena polymorpha: A Resource for Invasive Species Research.</title>
        <authorList>
            <person name="McCartney M.A."/>
            <person name="Auch B."/>
            <person name="Kono T."/>
            <person name="Mallez S."/>
            <person name="Zhang Y."/>
            <person name="Obille A."/>
            <person name="Becker A."/>
            <person name="Abrahante J.E."/>
            <person name="Garbe J."/>
            <person name="Badalamenti J.P."/>
            <person name="Herman A."/>
            <person name="Mangelson H."/>
            <person name="Liachko I."/>
            <person name="Sullivan S."/>
            <person name="Sone E.D."/>
            <person name="Koren S."/>
            <person name="Silverstein K.A.T."/>
            <person name="Beckman K.B."/>
            <person name="Gohl D.M."/>
        </authorList>
    </citation>
    <scope>NUCLEOTIDE SEQUENCE</scope>
    <source>
        <strain evidence="2">Duluth1</strain>
        <tissue evidence="2">Whole animal</tissue>
    </source>
</reference>
<sequence>MIVQYDLWRVQYDNCIAKYDFGQNCKLPQKTLRGPLLLSYTYEVIKARTFIWIEKKNTRPVAGLQPNTSRSAGKYSTTASWRTSC</sequence>
<protein>
    <submittedName>
        <fullName evidence="2">Uncharacterized protein</fullName>
    </submittedName>
</protein>
<evidence type="ECO:0000313" key="3">
    <source>
        <dbReference type="Proteomes" id="UP000828390"/>
    </source>
</evidence>
<keyword evidence="3" id="KW-1185">Reference proteome</keyword>
<feature type="region of interest" description="Disordered" evidence="1">
    <location>
        <begin position="63"/>
        <end position="85"/>
    </location>
</feature>
<organism evidence="2 3">
    <name type="scientific">Dreissena polymorpha</name>
    <name type="common">Zebra mussel</name>
    <name type="synonym">Mytilus polymorpha</name>
    <dbReference type="NCBI Taxonomy" id="45954"/>
    <lineage>
        <taxon>Eukaryota</taxon>
        <taxon>Metazoa</taxon>
        <taxon>Spiralia</taxon>
        <taxon>Lophotrochozoa</taxon>
        <taxon>Mollusca</taxon>
        <taxon>Bivalvia</taxon>
        <taxon>Autobranchia</taxon>
        <taxon>Heteroconchia</taxon>
        <taxon>Euheterodonta</taxon>
        <taxon>Imparidentia</taxon>
        <taxon>Neoheterodontei</taxon>
        <taxon>Myida</taxon>
        <taxon>Dreissenoidea</taxon>
        <taxon>Dreissenidae</taxon>
        <taxon>Dreissena</taxon>
    </lineage>
</organism>
<proteinExistence type="predicted"/>
<dbReference type="Proteomes" id="UP000828390">
    <property type="component" value="Unassembled WGS sequence"/>
</dbReference>
<evidence type="ECO:0000313" key="2">
    <source>
        <dbReference type="EMBL" id="KAH3731130.1"/>
    </source>
</evidence>
<accession>A0A9D4CSZ5</accession>
<name>A0A9D4CSZ5_DREPO</name>
<evidence type="ECO:0000256" key="1">
    <source>
        <dbReference type="SAM" id="MobiDB-lite"/>
    </source>
</evidence>
<feature type="compositionally biased region" description="Polar residues" evidence="1">
    <location>
        <begin position="65"/>
        <end position="85"/>
    </location>
</feature>
<comment type="caution">
    <text evidence="2">The sequence shown here is derived from an EMBL/GenBank/DDBJ whole genome shotgun (WGS) entry which is preliminary data.</text>
</comment>
<dbReference type="AlphaFoldDB" id="A0A9D4CSZ5"/>
<gene>
    <name evidence="2" type="ORF">DPMN_057136</name>
</gene>
<dbReference type="EMBL" id="JAIWYP010000012">
    <property type="protein sequence ID" value="KAH3731130.1"/>
    <property type="molecule type" value="Genomic_DNA"/>
</dbReference>
<reference evidence="2" key="2">
    <citation type="submission" date="2020-11" db="EMBL/GenBank/DDBJ databases">
        <authorList>
            <person name="McCartney M.A."/>
            <person name="Auch B."/>
            <person name="Kono T."/>
            <person name="Mallez S."/>
            <person name="Becker A."/>
            <person name="Gohl D.M."/>
            <person name="Silverstein K.A.T."/>
            <person name="Koren S."/>
            <person name="Bechman K.B."/>
            <person name="Herman A."/>
            <person name="Abrahante J.E."/>
            <person name="Garbe J."/>
        </authorList>
    </citation>
    <scope>NUCLEOTIDE SEQUENCE</scope>
    <source>
        <strain evidence="2">Duluth1</strain>
        <tissue evidence="2">Whole animal</tissue>
    </source>
</reference>